<evidence type="ECO:0000313" key="2">
    <source>
        <dbReference type="Proteomes" id="UP000004110"/>
    </source>
</evidence>
<reference evidence="1" key="1">
    <citation type="submission" date="2007-06" db="EMBL/GenBank/DDBJ databases">
        <authorList>
            <person name="Fulton L."/>
            <person name="Clifton S."/>
            <person name="Fulton B."/>
            <person name="Xu J."/>
            <person name="Minx P."/>
            <person name="Pepin K.H."/>
            <person name="Johnson M."/>
            <person name="Thiruvilangam P."/>
            <person name="Bhonagiri V."/>
            <person name="Nash W.E."/>
            <person name="Mardis E.R."/>
            <person name="Wilson R.K."/>
        </authorList>
    </citation>
    <scope>NUCLEOTIDE SEQUENCE [LARGE SCALE GENOMIC DNA]</scope>
    <source>
        <strain evidence="1">ATCC 8492</strain>
    </source>
</reference>
<keyword evidence="2" id="KW-1185">Reference proteome</keyword>
<gene>
    <name evidence="1" type="ORF">BACUNI_00584</name>
</gene>
<organism evidence="1 2">
    <name type="scientific">Bacteroides uniformis (strain ATCC 8492 / DSM 6597 / CCUG 4942 / CIP 103695 / JCM 5828 / KCTC 5204 / NCTC 13054 / VPI 0061)</name>
    <dbReference type="NCBI Taxonomy" id="411479"/>
    <lineage>
        <taxon>Bacteria</taxon>
        <taxon>Pseudomonadati</taxon>
        <taxon>Bacteroidota</taxon>
        <taxon>Bacteroidia</taxon>
        <taxon>Bacteroidales</taxon>
        <taxon>Bacteroidaceae</taxon>
        <taxon>Bacteroides</taxon>
    </lineage>
</organism>
<proteinExistence type="predicted"/>
<dbReference type="AlphaFoldDB" id="A0ABC9NGU9"/>
<reference evidence="1" key="2">
    <citation type="submission" date="2013-11" db="EMBL/GenBank/DDBJ databases">
        <title>Draft genome sequence of Bacteroides uniformis (ATCC 8492).</title>
        <authorList>
            <person name="Sudarsanam P."/>
            <person name="Ley R."/>
            <person name="Guruge J."/>
            <person name="Turnbaugh P.J."/>
            <person name="Mahowald M."/>
            <person name="Liep D."/>
            <person name="Gordon J."/>
        </authorList>
    </citation>
    <scope>NUCLEOTIDE SEQUENCE</scope>
    <source>
        <strain evidence="1">ATCC 8492</strain>
    </source>
</reference>
<comment type="caution">
    <text evidence="1">The sequence shown here is derived from an EMBL/GenBank/DDBJ whole genome shotgun (WGS) entry which is preliminary data.</text>
</comment>
<evidence type="ECO:0000313" key="1">
    <source>
        <dbReference type="EMBL" id="EDO55742.1"/>
    </source>
</evidence>
<name>A0ABC9NGU9_BACUC</name>
<dbReference type="EMBL" id="AAYH02000035">
    <property type="protein sequence ID" value="EDO55742.1"/>
    <property type="molecule type" value="Genomic_DNA"/>
</dbReference>
<accession>A0ABC9NGU9</accession>
<sequence length="71" mass="8269">MKSSLLIHLFFTISRSMRGIIAYPPPIVNIPILAKVIKSSKYFIISLRVTFFCKETQINQHIQIRGIIFIY</sequence>
<protein>
    <submittedName>
        <fullName evidence="1">Uncharacterized protein</fullName>
    </submittedName>
</protein>
<dbReference type="Proteomes" id="UP000004110">
    <property type="component" value="Unassembled WGS sequence"/>
</dbReference>